<evidence type="ECO:0000313" key="4">
    <source>
        <dbReference type="Proteomes" id="UP001220610"/>
    </source>
</evidence>
<dbReference type="InterPro" id="IPR041186">
    <property type="entry name" value="DUF3823_C"/>
</dbReference>
<dbReference type="Pfam" id="PF12866">
    <property type="entry name" value="DUF3823"/>
    <property type="match status" value="1"/>
</dbReference>
<organism evidence="3 4">
    <name type="scientific">Candidatus Pseudobacter hemicellulosilyticus</name>
    <dbReference type="NCBI Taxonomy" id="3121375"/>
    <lineage>
        <taxon>Bacteria</taxon>
        <taxon>Pseudomonadati</taxon>
        <taxon>Bacteroidota</taxon>
        <taxon>Chitinophagia</taxon>
        <taxon>Chitinophagales</taxon>
        <taxon>Chitinophagaceae</taxon>
        <taxon>Pseudobacter</taxon>
    </lineage>
</organism>
<dbReference type="Gene3D" id="2.60.40.1120">
    <property type="entry name" value="Carboxypeptidase-like, regulatory domain"/>
    <property type="match status" value="1"/>
</dbReference>
<dbReference type="Proteomes" id="UP001220610">
    <property type="component" value="Chromosome"/>
</dbReference>
<sequence length="243" mass="27145">MTHHKNTWWLGLWIVTALFSSCIKKDNYDGPNASLEGNLLVAGTKDRIQTASGNIQVRLEQLSWSETPSPQTIPGKMDGSYKNSKLFKGHYRVTPIGGAFWPMLPVEIDIDANTQQDFELIPYVFINNLQHELEGSTLTLNFDISAPVEVGMPPIIEVQPYVNTTKMVGPGASIYDFSDAFKDVLPTPMDYANMTPADKSRELKVEGLLPGRTYFVRVGVRFNDSYKSSNLSEIIEIQTPPTK</sequence>
<reference evidence="3" key="1">
    <citation type="submission" date="2023-03" db="EMBL/GenBank/DDBJ databases">
        <title>Andean soil-derived lignocellulolytic bacterial consortium as a source of novel taxa and putative plastic-active enzymes.</title>
        <authorList>
            <person name="Diaz-Garcia L."/>
            <person name="Chuvochina M."/>
            <person name="Feuerriegel G."/>
            <person name="Bunk B."/>
            <person name="Sproer C."/>
            <person name="Streit W.R."/>
            <person name="Rodriguez L.M."/>
            <person name="Overmann J."/>
            <person name="Jimenez D.J."/>
        </authorList>
    </citation>
    <scope>NUCLEOTIDE SEQUENCE</scope>
    <source>
        <strain evidence="3">MAG 7</strain>
    </source>
</reference>
<feature type="domain" description="DUF3823" evidence="2">
    <location>
        <begin position="126"/>
        <end position="233"/>
    </location>
</feature>
<dbReference type="EMBL" id="CP119311">
    <property type="protein sequence ID" value="WEK36049.1"/>
    <property type="molecule type" value="Genomic_DNA"/>
</dbReference>
<evidence type="ECO:0000259" key="1">
    <source>
        <dbReference type="Pfam" id="PF12866"/>
    </source>
</evidence>
<gene>
    <name evidence="3" type="ORF">P0Y53_00925</name>
</gene>
<evidence type="ECO:0000259" key="2">
    <source>
        <dbReference type="Pfam" id="PF18003"/>
    </source>
</evidence>
<feature type="domain" description="DUF3823" evidence="1">
    <location>
        <begin position="34"/>
        <end position="120"/>
    </location>
</feature>
<name>A0AAJ6BHM4_9BACT</name>
<proteinExistence type="predicted"/>
<dbReference type="AlphaFoldDB" id="A0AAJ6BHM4"/>
<dbReference type="PROSITE" id="PS51257">
    <property type="entry name" value="PROKAR_LIPOPROTEIN"/>
    <property type="match status" value="1"/>
</dbReference>
<dbReference type="Pfam" id="PF18003">
    <property type="entry name" value="DUF3823_C"/>
    <property type="match status" value="1"/>
</dbReference>
<dbReference type="InterPro" id="IPR024278">
    <property type="entry name" value="DUF3823_N"/>
</dbReference>
<evidence type="ECO:0000313" key="3">
    <source>
        <dbReference type="EMBL" id="WEK36049.1"/>
    </source>
</evidence>
<protein>
    <submittedName>
        <fullName evidence="3">DUF3823 domain-containing protein</fullName>
    </submittedName>
</protein>
<dbReference type="Gene3D" id="2.60.40.2060">
    <property type="match status" value="1"/>
</dbReference>
<accession>A0AAJ6BHM4</accession>